<evidence type="ECO:0000313" key="3">
    <source>
        <dbReference type="Proteomes" id="UP001140560"/>
    </source>
</evidence>
<feature type="domain" description="BTB" evidence="1">
    <location>
        <begin position="56"/>
        <end position="138"/>
    </location>
</feature>
<keyword evidence="3" id="KW-1185">Reference proteome</keyword>
<dbReference type="PANTHER" id="PTHR47843">
    <property type="entry name" value="BTB DOMAIN-CONTAINING PROTEIN-RELATED"/>
    <property type="match status" value="1"/>
</dbReference>
<dbReference type="AlphaFoldDB" id="A0A9W8YE91"/>
<dbReference type="OrthoDB" id="6359816at2759"/>
<dbReference type="SUPFAM" id="SSF54695">
    <property type="entry name" value="POZ domain"/>
    <property type="match status" value="1"/>
</dbReference>
<organism evidence="2 3">
    <name type="scientific">Neocucurbitaria cava</name>
    <dbReference type="NCBI Taxonomy" id="798079"/>
    <lineage>
        <taxon>Eukaryota</taxon>
        <taxon>Fungi</taxon>
        <taxon>Dikarya</taxon>
        <taxon>Ascomycota</taxon>
        <taxon>Pezizomycotina</taxon>
        <taxon>Dothideomycetes</taxon>
        <taxon>Pleosporomycetidae</taxon>
        <taxon>Pleosporales</taxon>
        <taxon>Pleosporineae</taxon>
        <taxon>Cucurbitariaceae</taxon>
        <taxon>Neocucurbitaria</taxon>
    </lineage>
</organism>
<evidence type="ECO:0000313" key="2">
    <source>
        <dbReference type="EMBL" id="KAJ4374816.1"/>
    </source>
</evidence>
<dbReference type="EMBL" id="JAPEUY010000003">
    <property type="protein sequence ID" value="KAJ4374816.1"/>
    <property type="molecule type" value="Genomic_DNA"/>
</dbReference>
<dbReference type="PROSITE" id="PS50097">
    <property type="entry name" value="BTB"/>
    <property type="match status" value="1"/>
</dbReference>
<dbReference type="PANTHER" id="PTHR47843:SF5">
    <property type="entry name" value="BTB_POZ DOMAIN PROTEIN"/>
    <property type="match status" value="1"/>
</dbReference>
<dbReference type="CDD" id="cd18186">
    <property type="entry name" value="BTB_POZ_ZBTB_KLHL-like"/>
    <property type="match status" value="1"/>
</dbReference>
<dbReference type="Gene3D" id="3.30.710.10">
    <property type="entry name" value="Potassium Channel Kv1.1, Chain A"/>
    <property type="match status" value="1"/>
</dbReference>
<proteinExistence type="predicted"/>
<dbReference type="InterPro" id="IPR011333">
    <property type="entry name" value="SKP1/BTB/POZ_sf"/>
</dbReference>
<protein>
    <recommendedName>
        <fullName evidence="1">BTB domain-containing protein</fullName>
    </recommendedName>
</protein>
<dbReference type="Proteomes" id="UP001140560">
    <property type="component" value="Unassembled WGS sequence"/>
</dbReference>
<evidence type="ECO:0000259" key="1">
    <source>
        <dbReference type="PROSITE" id="PS50097"/>
    </source>
</evidence>
<gene>
    <name evidence="2" type="ORF">N0V83_001893</name>
</gene>
<accession>A0A9W8YE91</accession>
<name>A0A9W8YE91_9PLEO</name>
<reference evidence="2" key="1">
    <citation type="submission" date="2022-10" db="EMBL/GenBank/DDBJ databases">
        <title>Tapping the CABI collections for fungal endophytes: first genome assemblies for Collariella, Neodidymelliopsis, Ascochyta clinopodiicola, Didymella pomorum, Didymosphaeria variabile, Neocosmospora piperis and Neocucurbitaria cava.</title>
        <authorList>
            <person name="Hill R."/>
        </authorList>
    </citation>
    <scope>NUCLEOTIDE SEQUENCE</scope>
    <source>
        <strain evidence="2">IMI 356814</strain>
    </source>
</reference>
<dbReference type="Pfam" id="PF00651">
    <property type="entry name" value="BTB"/>
    <property type="match status" value="1"/>
</dbReference>
<sequence>MRLTEKCAKYCNAELKINRVAGAGDKEVTNPYLLIPLYDRGTDQPLDSLHLSEKHSDFTIKCRNSVYPVHKAIICPRSPYFEAAVRSMKVRLSGNPLKMILIKRQEAEEGAIDLKDVEPELVKLIVQYFYELDYTIAGESEQPPTSVRYLPKTAKGITDVEWRRAFAELLARLNRESMDEAVKVYKEHCSNEPTKDQAYVIDFSVSTEDSILLKLLLITEKAGSSSGTPWKPATLQEAPVIHAKMYSIADMYDVQGLKELAVEKFMATTGDHFTNQSFYDAIEYVYQRTPDTDYGLRDVVAQRLRDQVEIFGMHPKMEQAMKDNEDLALHVSKMHFGAKRCGPDGRA</sequence>
<dbReference type="InterPro" id="IPR000210">
    <property type="entry name" value="BTB/POZ_dom"/>
</dbReference>
<comment type="caution">
    <text evidence="2">The sequence shown here is derived from an EMBL/GenBank/DDBJ whole genome shotgun (WGS) entry which is preliminary data.</text>
</comment>